<organism evidence="1">
    <name type="scientific">marine metagenome</name>
    <dbReference type="NCBI Taxonomy" id="408172"/>
    <lineage>
        <taxon>unclassified sequences</taxon>
        <taxon>metagenomes</taxon>
        <taxon>ecological metagenomes</taxon>
    </lineage>
</organism>
<gene>
    <name evidence="1" type="ORF">METZ01_LOCUS190392</name>
</gene>
<name>A0A382DGM5_9ZZZZ</name>
<reference evidence="1" key="1">
    <citation type="submission" date="2018-05" db="EMBL/GenBank/DDBJ databases">
        <authorList>
            <person name="Lanie J.A."/>
            <person name="Ng W.-L."/>
            <person name="Kazmierczak K.M."/>
            <person name="Andrzejewski T.M."/>
            <person name="Davidsen T.M."/>
            <person name="Wayne K.J."/>
            <person name="Tettelin H."/>
            <person name="Glass J.I."/>
            <person name="Rusch D."/>
            <person name="Podicherti R."/>
            <person name="Tsui H.-C.T."/>
            <person name="Winkler M.E."/>
        </authorList>
    </citation>
    <scope>NUCLEOTIDE SEQUENCE</scope>
</reference>
<feature type="non-terminal residue" evidence="1">
    <location>
        <position position="1"/>
    </location>
</feature>
<sequence>VEGVVAKKTIACIVSQDLKNKSKNEAYMLTRKK</sequence>
<dbReference type="EMBL" id="UINC01039281">
    <property type="protein sequence ID" value="SVB37538.1"/>
    <property type="molecule type" value="Genomic_DNA"/>
</dbReference>
<evidence type="ECO:0000313" key="1">
    <source>
        <dbReference type="EMBL" id="SVB37538.1"/>
    </source>
</evidence>
<accession>A0A382DGM5</accession>
<dbReference type="AlphaFoldDB" id="A0A382DGM5"/>
<protein>
    <submittedName>
        <fullName evidence="1">Uncharacterized protein</fullName>
    </submittedName>
</protein>
<proteinExistence type="predicted"/>